<protein>
    <submittedName>
        <fullName evidence="1">Uncharacterized protein</fullName>
    </submittedName>
</protein>
<keyword evidence="2" id="KW-1185">Reference proteome</keyword>
<accession>A0AAE1AZT0</accession>
<organism evidence="1 2">
    <name type="scientific">Elysia crispata</name>
    <name type="common">lettuce slug</name>
    <dbReference type="NCBI Taxonomy" id="231223"/>
    <lineage>
        <taxon>Eukaryota</taxon>
        <taxon>Metazoa</taxon>
        <taxon>Spiralia</taxon>
        <taxon>Lophotrochozoa</taxon>
        <taxon>Mollusca</taxon>
        <taxon>Gastropoda</taxon>
        <taxon>Heterobranchia</taxon>
        <taxon>Euthyneura</taxon>
        <taxon>Panpulmonata</taxon>
        <taxon>Sacoglossa</taxon>
        <taxon>Placobranchoidea</taxon>
        <taxon>Plakobranchidae</taxon>
        <taxon>Elysia</taxon>
    </lineage>
</organism>
<sequence length="139" mass="15951">MKKDSADQTDEAVTLAIKYPNKHSKEFCKQLPTYWYIHAKQRKSFHTISYKEKEFKLNVTTKRVMKEAWSPDTSASPVGKQTIKLSWVQGSRDWHSVPEGRDAEALLVTPRNMRSLFFVNAGVIEYAINDFLNDSTGGH</sequence>
<evidence type="ECO:0000313" key="1">
    <source>
        <dbReference type="EMBL" id="KAK3796938.1"/>
    </source>
</evidence>
<dbReference type="EMBL" id="JAWDGP010000828">
    <property type="protein sequence ID" value="KAK3796938.1"/>
    <property type="molecule type" value="Genomic_DNA"/>
</dbReference>
<name>A0AAE1AZT0_9GAST</name>
<gene>
    <name evidence="1" type="ORF">RRG08_032240</name>
</gene>
<proteinExistence type="predicted"/>
<dbReference type="Proteomes" id="UP001283361">
    <property type="component" value="Unassembled WGS sequence"/>
</dbReference>
<reference evidence="1" key="1">
    <citation type="journal article" date="2023" name="G3 (Bethesda)">
        <title>A reference genome for the long-term kleptoplast-retaining sea slug Elysia crispata morphotype clarki.</title>
        <authorList>
            <person name="Eastman K.E."/>
            <person name="Pendleton A.L."/>
            <person name="Shaikh M.A."/>
            <person name="Suttiyut T."/>
            <person name="Ogas R."/>
            <person name="Tomko P."/>
            <person name="Gavelis G."/>
            <person name="Widhalm J.R."/>
            <person name="Wisecaver J.H."/>
        </authorList>
    </citation>
    <scope>NUCLEOTIDE SEQUENCE</scope>
    <source>
        <strain evidence="1">ECLA1</strain>
    </source>
</reference>
<comment type="caution">
    <text evidence="1">The sequence shown here is derived from an EMBL/GenBank/DDBJ whole genome shotgun (WGS) entry which is preliminary data.</text>
</comment>
<evidence type="ECO:0000313" key="2">
    <source>
        <dbReference type="Proteomes" id="UP001283361"/>
    </source>
</evidence>
<dbReference type="AlphaFoldDB" id="A0AAE1AZT0"/>